<dbReference type="OrthoDB" id="9803878at2"/>
<dbReference type="InterPro" id="IPR047656">
    <property type="entry name" value="IS481-like_transpos"/>
</dbReference>
<protein>
    <submittedName>
        <fullName evidence="5">Integrase</fullName>
    </submittedName>
</protein>
<dbReference type="AlphaFoldDB" id="A0A109K5D6"/>
<evidence type="ECO:0000313" key="3">
    <source>
        <dbReference type="EMBL" id="KWV60668.1"/>
    </source>
</evidence>
<keyword evidence="7" id="KW-1185">Reference proteome</keyword>
<sequence length="322" mass="36168">MNIHKNAPLTPKGREAMVRSVIEGGLTKATAALQFNVTAKTVAKWVKRFRALGVDGLRDRSSRPHSLPSQTPAATCAAVETFRRQRHTGKQIALEVGVSAATVSRILRRLGLNRLAALEPAEPIRRYERQHPGELIHIDIKKLGKFNRIGHRITGDRHGSSNLRSRRQGPGWEYVHVCIDDASRIAFSQVMKNERKGCAIAFLKAAVAYYVSLGVKVQRVMTDNGACYKSFAFLRACKRLGLKHIRTRPYTPKTNGKAERFIQTSLREWAYAQAYNTSAERAAELPRWLHCYNWHRPHGSIGSKPPISRLGLTGNNLLRLHN</sequence>
<dbReference type="InterPro" id="IPR009057">
    <property type="entry name" value="Homeodomain-like_sf"/>
</dbReference>
<dbReference type="RefSeq" id="WP_066498346.1">
    <property type="nucleotide sequence ID" value="NZ_LNCU01000002.1"/>
</dbReference>
<dbReference type="EMBL" id="LNCU01000010">
    <property type="protein sequence ID" value="KWV61072.1"/>
    <property type="molecule type" value="Genomic_DNA"/>
</dbReference>
<evidence type="ECO:0000313" key="5">
    <source>
        <dbReference type="EMBL" id="KWV61137.1"/>
    </source>
</evidence>
<dbReference type="GO" id="GO:0003677">
    <property type="term" value="F:DNA binding"/>
    <property type="evidence" value="ECO:0007669"/>
    <property type="project" value="InterPro"/>
</dbReference>
<dbReference type="Pfam" id="PF13683">
    <property type="entry name" value="rve_3"/>
    <property type="match status" value="1"/>
</dbReference>
<dbReference type="SUPFAM" id="SSF46689">
    <property type="entry name" value="Homeodomain-like"/>
    <property type="match status" value="1"/>
</dbReference>
<evidence type="ECO:0000259" key="1">
    <source>
        <dbReference type="PROSITE" id="PS50994"/>
    </source>
</evidence>
<feature type="domain" description="Integrase catalytic" evidence="1">
    <location>
        <begin position="128"/>
        <end position="313"/>
    </location>
</feature>
<dbReference type="InterPro" id="IPR036397">
    <property type="entry name" value="RNaseH_sf"/>
</dbReference>
<dbReference type="InterPro" id="IPR024967">
    <property type="entry name" value="DNA-bd_IS481-type"/>
</dbReference>
<gene>
    <name evidence="6" type="ORF">AS156_02095</name>
    <name evidence="3" type="ORF">AS156_02160</name>
    <name evidence="2" type="ORF">AS156_24025</name>
    <name evidence="5" type="ORF">AS156_25700</name>
    <name evidence="4" type="ORF">AS156_27160</name>
</gene>
<organism evidence="5 7">
    <name type="scientific">Bradyrhizobium macuxiense</name>
    <dbReference type="NCBI Taxonomy" id="1755647"/>
    <lineage>
        <taxon>Bacteria</taxon>
        <taxon>Pseudomonadati</taxon>
        <taxon>Pseudomonadota</taxon>
        <taxon>Alphaproteobacteria</taxon>
        <taxon>Hyphomicrobiales</taxon>
        <taxon>Nitrobacteraceae</taxon>
        <taxon>Bradyrhizobium</taxon>
    </lineage>
</organism>
<dbReference type="InterPro" id="IPR001584">
    <property type="entry name" value="Integrase_cat-core"/>
</dbReference>
<dbReference type="InterPro" id="IPR036388">
    <property type="entry name" value="WH-like_DNA-bd_sf"/>
</dbReference>
<dbReference type="EMBL" id="LNCU01000004">
    <property type="protein sequence ID" value="KWV61137.1"/>
    <property type="molecule type" value="Genomic_DNA"/>
</dbReference>
<dbReference type="Gene3D" id="1.10.260.40">
    <property type="entry name" value="lambda repressor-like DNA-binding domains"/>
    <property type="match status" value="1"/>
</dbReference>
<dbReference type="PANTHER" id="PTHR35004">
    <property type="entry name" value="TRANSPOSASE RV3428C-RELATED"/>
    <property type="match status" value="1"/>
</dbReference>
<dbReference type="EMBL" id="LNCU01000013">
    <property type="protein sequence ID" value="KWV60668.1"/>
    <property type="molecule type" value="Genomic_DNA"/>
</dbReference>
<dbReference type="InterPro" id="IPR012337">
    <property type="entry name" value="RNaseH-like_sf"/>
</dbReference>
<dbReference type="GO" id="GO:0015074">
    <property type="term" value="P:DNA integration"/>
    <property type="evidence" value="ECO:0007669"/>
    <property type="project" value="InterPro"/>
</dbReference>
<accession>A0A109K5D6</accession>
<evidence type="ECO:0000313" key="2">
    <source>
        <dbReference type="EMBL" id="KWV45178.1"/>
    </source>
</evidence>
<dbReference type="Proteomes" id="UP000057737">
    <property type="component" value="Unassembled WGS sequence"/>
</dbReference>
<evidence type="ECO:0000313" key="7">
    <source>
        <dbReference type="Proteomes" id="UP000057737"/>
    </source>
</evidence>
<dbReference type="Gene3D" id="3.30.420.10">
    <property type="entry name" value="Ribonuclease H-like superfamily/Ribonuclease H"/>
    <property type="match status" value="1"/>
</dbReference>
<dbReference type="EMBL" id="LNCU01000126">
    <property type="protein sequence ID" value="KWV45178.1"/>
    <property type="molecule type" value="Genomic_DNA"/>
</dbReference>
<evidence type="ECO:0000313" key="6">
    <source>
        <dbReference type="EMBL" id="KWV61225.1"/>
    </source>
</evidence>
<dbReference type="PROSITE" id="PS50994">
    <property type="entry name" value="INTEGRASE"/>
    <property type="match status" value="1"/>
</dbReference>
<dbReference type="InterPro" id="IPR010982">
    <property type="entry name" value="Lambda_DNA-bd_dom_sf"/>
</dbReference>
<reference evidence="5 7" key="1">
    <citation type="submission" date="2015-11" db="EMBL/GenBank/DDBJ databases">
        <title>Draft Genome Sequence of the Strain BR 10303 (Bradyrhizobium sp.) isolated from nodules of Centrolobium paraense.</title>
        <authorList>
            <person name="Zelli J.E."/>
            <person name="Simoes-Araujo J.L."/>
            <person name="Barauna A.C."/>
            <person name="Silva K."/>
        </authorList>
    </citation>
    <scope>NUCLEOTIDE SEQUENCE [LARGE SCALE GENOMIC DNA]</scope>
    <source>
        <strain evidence="5 7">BR 10303</strain>
    </source>
</reference>
<name>A0A109K5D6_9BRAD</name>
<comment type="caution">
    <text evidence="5">The sequence shown here is derived from an EMBL/GenBank/DDBJ whole genome shotgun (WGS) entry which is preliminary data.</text>
</comment>
<dbReference type="NCBIfam" id="NF033577">
    <property type="entry name" value="transpos_IS481"/>
    <property type="match status" value="1"/>
</dbReference>
<proteinExistence type="predicted"/>
<dbReference type="PANTHER" id="PTHR35004:SF7">
    <property type="entry name" value="INTEGRASE PROTEIN"/>
    <property type="match status" value="1"/>
</dbReference>
<dbReference type="Gene3D" id="1.10.10.10">
    <property type="entry name" value="Winged helix-like DNA-binding domain superfamily/Winged helix DNA-binding domain"/>
    <property type="match status" value="1"/>
</dbReference>
<dbReference type="Pfam" id="PF13011">
    <property type="entry name" value="LZ_Tnp_IS481"/>
    <property type="match status" value="1"/>
</dbReference>
<dbReference type="EMBL" id="LNCU01000002">
    <property type="protein sequence ID" value="KWV61225.1"/>
    <property type="molecule type" value="Genomic_DNA"/>
</dbReference>
<evidence type="ECO:0000313" key="4">
    <source>
        <dbReference type="EMBL" id="KWV61072.1"/>
    </source>
</evidence>
<dbReference type="SUPFAM" id="SSF53098">
    <property type="entry name" value="Ribonuclease H-like"/>
    <property type="match status" value="1"/>
</dbReference>